<keyword evidence="4 7" id="KW-1133">Transmembrane helix</keyword>
<organism evidence="8 9">
    <name type="scientific">Rhypophila decipiens</name>
    <dbReference type="NCBI Taxonomy" id="261697"/>
    <lineage>
        <taxon>Eukaryota</taxon>
        <taxon>Fungi</taxon>
        <taxon>Dikarya</taxon>
        <taxon>Ascomycota</taxon>
        <taxon>Pezizomycotina</taxon>
        <taxon>Sordariomycetes</taxon>
        <taxon>Sordariomycetidae</taxon>
        <taxon>Sordariales</taxon>
        <taxon>Naviculisporaceae</taxon>
        <taxon>Rhypophila</taxon>
    </lineage>
</organism>
<feature type="transmembrane region" description="Helical" evidence="7">
    <location>
        <begin position="555"/>
        <end position="576"/>
    </location>
</feature>
<sequence length="665" mass="76275">MAPNDSGGPLSFIKSIYALDTIDTRFTTPSGVPYRRRQNETDGNGKREDDDVKSGLGLLERTATATSTTSNTESGIQAETLRTKWGTPEFYLYYLIVGIAVPYMFWVAYDVSRPSDPRYRRYEPWLSEGWIPGRKIDLSDFQYGHLRRNLPVMGLLLIFHPLGRQLWNFIFPIRQQQTRGNTPISGRSSPFQRSPTPTPEAADARLRQRTSYDFTFAIVFLIILHGFSAAKILFILALNYKIGTALPKKYVPATTWIFNLIVLFANELCDGYKFRSIAVVLTGGAPPPGEVPNSLVSFGTWLDSYRGLQPKWAVLFNITILRLISFNLDYYWSLDRRSGSPIEKKQLDPANLSERDRVAISAHRDDYTFTNYVAYAIYAPLYLTGPILTFNDYISQCRYKPATIETSRTIKYAIRFALVLLSMEIILHYDYVGAITKARPIWSSYTPAQISLLSFFNLHIIWLKLLVPWRLFRLWSLVDGIDPPENMIRCVSNNYSTLSFWRSWHRSYYRWLLRYIYIPLGGTSFRTSVGAARSIVTYLTVFTFVALWHDIKMRLLIWGWLIVFFFLPEIVAGYLFPRKKWESKPVQYRMLCAAGGVLNVLMMISANLVGFAVGLDGLETIIRGVLREWNGLIFILMASGILFVGIQVMFEIRSSELRKGINLKC</sequence>
<evidence type="ECO:0000256" key="5">
    <source>
        <dbReference type="ARBA" id="ARBA00023136"/>
    </source>
</evidence>
<evidence type="ECO:0000256" key="3">
    <source>
        <dbReference type="ARBA" id="ARBA00022692"/>
    </source>
</evidence>
<feature type="transmembrane region" description="Helical" evidence="7">
    <location>
        <begin position="91"/>
        <end position="111"/>
    </location>
</feature>
<reference evidence="8" key="1">
    <citation type="journal article" date="2023" name="Mol. Phylogenet. Evol.">
        <title>Genome-scale phylogeny and comparative genomics of the fungal order Sordariales.</title>
        <authorList>
            <person name="Hensen N."/>
            <person name="Bonometti L."/>
            <person name="Westerberg I."/>
            <person name="Brannstrom I.O."/>
            <person name="Guillou S."/>
            <person name="Cros-Aarteil S."/>
            <person name="Calhoun S."/>
            <person name="Haridas S."/>
            <person name="Kuo A."/>
            <person name="Mondo S."/>
            <person name="Pangilinan J."/>
            <person name="Riley R."/>
            <person name="LaButti K."/>
            <person name="Andreopoulos B."/>
            <person name="Lipzen A."/>
            <person name="Chen C."/>
            <person name="Yan M."/>
            <person name="Daum C."/>
            <person name="Ng V."/>
            <person name="Clum A."/>
            <person name="Steindorff A."/>
            <person name="Ohm R.A."/>
            <person name="Martin F."/>
            <person name="Silar P."/>
            <person name="Natvig D.O."/>
            <person name="Lalanne C."/>
            <person name="Gautier V."/>
            <person name="Ament-Velasquez S.L."/>
            <person name="Kruys A."/>
            <person name="Hutchinson M.I."/>
            <person name="Powell A.J."/>
            <person name="Barry K."/>
            <person name="Miller A.N."/>
            <person name="Grigoriev I.V."/>
            <person name="Debuchy R."/>
            <person name="Gladieux P."/>
            <person name="Hiltunen Thoren M."/>
            <person name="Johannesson H."/>
        </authorList>
    </citation>
    <scope>NUCLEOTIDE SEQUENCE</scope>
    <source>
        <strain evidence="8">PSN293</strain>
    </source>
</reference>
<reference evidence="8" key="2">
    <citation type="submission" date="2023-05" db="EMBL/GenBank/DDBJ databases">
        <authorList>
            <consortium name="Lawrence Berkeley National Laboratory"/>
            <person name="Steindorff A."/>
            <person name="Hensen N."/>
            <person name="Bonometti L."/>
            <person name="Westerberg I."/>
            <person name="Brannstrom I.O."/>
            <person name="Guillou S."/>
            <person name="Cros-Aarteil S."/>
            <person name="Calhoun S."/>
            <person name="Haridas S."/>
            <person name="Kuo A."/>
            <person name="Mondo S."/>
            <person name="Pangilinan J."/>
            <person name="Riley R."/>
            <person name="Labutti K."/>
            <person name="Andreopoulos B."/>
            <person name="Lipzen A."/>
            <person name="Chen C."/>
            <person name="Yanf M."/>
            <person name="Daum C."/>
            <person name="Ng V."/>
            <person name="Clum A."/>
            <person name="Ohm R."/>
            <person name="Martin F."/>
            <person name="Silar P."/>
            <person name="Natvig D."/>
            <person name="Lalanne C."/>
            <person name="Gautier V."/>
            <person name="Ament-Velasquez S.L."/>
            <person name="Kruys A."/>
            <person name="Hutchinson M.I."/>
            <person name="Powell A.J."/>
            <person name="Barry K."/>
            <person name="Miller A.N."/>
            <person name="Grigoriev I.V."/>
            <person name="Debuchy R."/>
            <person name="Gladieux P."/>
            <person name="Thoren M.H."/>
            <person name="Johannesson H."/>
        </authorList>
    </citation>
    <scope>NUCLEOTIDE SEQUENCE</scope>
    <source>
        <strain evidence="8">PSN293</strain>
    </source>
</reference>
<keyword evidence="3 7" id="KW-0812">Transmembrane</keyword>
<keyword evidence="5 7" id="KW-0472">Membrane</keyword>
<dbReference type="InterPro" id="IPR051085">
    <property type="entry name" value="MB_O-acyltransferase"/>
</dbReference>
<dbReference type="GO" id="GO:0006506">
    <property type="term" value="P:GPI anchor biosynthetic process"/>
    <property type="evidence" value="ECO:0007669"/>
    <property type="project" value="TreeGrafter"/>
</dbReference>
<dbReference type="EMBL" id="MU858051">
    <property type="protein sequence ID" value="KAK4218854.1"/>
    <property type="molecule type" value="Genomic_DNA"/>
</dbReference>
<dbReference type="Proteomes" id="UP001301769">
    <property type="component" value="Unassembled WGS sequence"/>
</dbReference>
<feature type="transmembrane region" description="Helical" evidence="7">
    <location>
        <begin position="214"/>
        <end position="238"/>
    </location>
</feature>
<dbReference type="InterPro" id="IPR004299">
    <property type="entry name" value="MBOAT_fam"/>
</dbReference>
<evidence type="ECO:0000256" key="6">
    <source>
        <dbReference type="SAM" id="MobiDB-lite"/>
    </source>
</evidence>
<evidence type="ECO:0000313" key="9">
    <source>
        <dbReference type="Proteomes" id="UP001301769"/>
    </source>
</evidence>
<name>A0AAN6YGF2_9PEZI</name>
<feature type="transmembrane region" description="Helical" evidence="7">
    <location>
        <begin position="629"/>
        <end position="650"/>
    </location>
</feature>
<dbReference type="GO" id="GO:0008374">
    <property type="term" value="F:O-acyltransferase activity"/>
    <property type="evidence" value="ECO:0007669"/>
    <property type="project" value="TreeGrafter"/>
</dbReference>
<comment type="subcellular location">
    <subcellularLocation>
        <location evidence="1">Membrane</location>
        <topology evidence="1">Multi-pass membrane protein</topology>
    </subcellularLocation>
</comment>
<feature type="transmembrane region" description="Helical" evidence="7">
    <location>
        <begin position="312"/>
        <end position="332"/>
    </location>
</feature>
<proteinExistence type="inferred from homology"/>
<feature type="transmembrane region" description="Helical" evidence="7">
    <location>
        <begin position="530"/>
        <end position="549"/>
    </location>
</feature>
<comment type="similarity">
    <text evidence="2">Belongs to the membrane-bound acyltransferase family.</text>
</comment>
<dbReference type="GO" id="GO:0016020">
    <property type="term" value="C:membrane"/>
    <property type="evidence" value="ECO:0007669"/>
    <property type="project" value="UniProtKB-SubCell"/>
</dbReference>
<feature type="region of interest" description="Disordered" evidence="6">
    <location>
        <begin position="29"/>
        <end position="55"/>
    </location>
</feature>
<protein>
    <submittedName>
        <fullName evidence="8">Glycerol uptake protein 1</fullName>
    </submittedName>
</protein>
<comment type="caution">
    <text evidence="8">The sequence shown here is derived from an EMBL/GenBank/DDBJ whole genome shotgun (WGS) entry which is preliminary data.</text>
</comment>
<feature type="transmembrane region" description="Helical" evidence="7">
    <location>
        <begin position="372"/>
        <end position="391"/>
    </location>
</feature>
<dbReference type="Pfam" id="PF03062">
    <property type="entry name" value="MBOAT"/>
    <property type="match status" value="1"/>
</dbReference>
<dbReference type="PANTHER" id="PTHR13285">
    <property type="entry name" value="ACYLTRANSFERASE"/>
    <property type="match status" value="1"/>
</dbReference>
<accession>A0AAN6YGF2</accession>
<gene>
    <name evidence="8" type="ORF">QBC37DRAFT_368688</name>
</gene>
<feature type="transmembrane region" description="Helical" evidence="7">
    <location>
        <begin position="250"/>
        <end position="269"/>
    </location>
</feature>
<feature type="transmembrane region" description="Helical" evidence="7">
    <location>
        <begin position="449"/>
        <end position="467"/>
    </location>
</feature>
<evidence type="ECO:0000256" key="7">
    <source>
        <dbReference type="SAM" id="Phobius"/>
    </source>
</evidence>
<dbReference type="GO" id="GO:0005783">
    <property type="term" value="C:endoplasmic reticulum"/>
    <property type="evidence" value="ECO:0007669"/>
    <property type="project" value="TreeGrafter"/>
</dbReference>
<feature type="region of interest" description="Disordered" evidence="6">
    <location>
        <begin position="178"/>
        <end position="200"/>
    </location>
</feature>
<evidence type="ECO:0000313" key="8">
    <source>
        <dbReference type="EMBL" id="KAK4218854.1"/>
    </source>
</evidence>
<feature type="transmembrane region" description="Helical" evidence="7">
    <location>
        <begin position="412"/>
        <end position="429"/>
    </location>
</feature>
<evidence type="ECO:0000256" key="4">
    <source>
        <dbReference type="ARBA" id="ARBA00022989"/>
    </source>
</evidence>
<dbReference type="AlphaFoldDB" id="A0AAN6YGF2"/>
<dbReference type="PANTHER" id="PTHR13285:SF18">
    <property type="entry name" value="PROTEIN-CYSTEINE N-PALMITOYLTRANSFERASE RASP"/>
    <property type="match status" value="1"/>
</dbReference>
<feature type="compositionally biased region" description="Polar residues" evidence="6">
    <location>
        <begin position="178"/>
        <end position="195"/>
    </location>
</feature>
<feature type="compositionally biased region" description="Basic and acidic residues" evidence="6">
    <location>
        <begin position="37"/>
        <end position="53"/>
    </location>
</feature>
<evidence type="ECO:0000256" key="2">
    <source>
        <dbReference type="ARBA" id="ARBA00010323"/>
    </source>
</evidence>
<evidence type="ECO:0000256" key="1">
    <source>
        <dbReference type="ARBA" id="ARBA00004141"/>
    </source>
</evidence>
<keyword evidence="9" id="KW-1185">Reference proteome</keyword>
<feature type="transmembrane region" description="Helical" evidence="7">
    <location>
        <begin position="588"/>
        <end position="609"/>
    </location>
</feature>